<dbReference type="Proteomes" id="UP000195402">
    <property type="component" value="Unassembled WGS sequence"/>
</dbReference>
<dbReference type="InterPro" id="IPR036322">
    <property type="entry name" value="WD40_repeat_dom_sf"/>
</dbReference>
<evidence type="ECO:0000259" key="8">
    <source>
        <dbReference type="Pfam" id="PF24807"/>
    </source>
</evidence>
<dbReference type="Gene3D" id="2.130.10.10">
    <property type="entry name" value="YVTN repeat-like/Quinoprotein amine dehydrogenase"/>
    <property type="match status" value="1"/>
</dbReference>
<proteinExistence type="inferred from homology"/>
<dbReference type="PANTHER" id="PTHR19918">
    <property type="entry name" value="CELL DIVISION CYCLE 20 CDC20 FIZZY -RELATED"/>
    <property type="match status" value="1"/>
</dbReference>
<keyword evidence="10" id="KW-1185">Reference proteome</keyword>
<evidence type="ECO:0000256" key="7">
    <source>
        <dbReference type="PROSITE-ProRule" id="PRU00221"/>
    </source>
</evidence>
<dbReference type="InterPro" id="IPR019775">
    <property type="entry name" value="WD40_repeat_CS"/>
</dbReference>
<feature type="repeat" description="WD" evidence="7">
    <location>
        <begin position="391"/>
        <end position="424"/>
    </location>
</feature>
<dbReference type="InterPro" id="IPR033010">
    <property type="entry name" value="Cdc20/Fizzy"/>
</dbReference>
<dbReference type="Pfam" id="PF24807">
    <property type="entry name" value="WD40_CDC20-Fz"/>
    <property type="match status" value="1"/>
</dbReference>
<evidence type="ECO:0000256" key="3">
    <source>
        <dbReference type="ARBA" id="ARBA00022618"/>
    </source>
</evidence>
<comment type="caution">
    <text evidence="9">The sequence shown here is derived from an EMBL/GenBank/DDBJ whole genome shotgun (WGS) entry which is preliminary data.</text>
</comment>
<keyword evidence="6" id="KW-0131">Cell cycle</keyword>
<dbReference type="GO" id="GO:1905786">
    <property type="term" value="P:positive regulation of anaphase-promoting complex-dependent catabolic process"/>
    <property type="evidence" value="ECO:0007669"/>
    <property type="project" value="TreeGrafter"/>
</dbReference>
<dbReference type="GO" id="GO:0051301">
    <property type="term" value="P:cell division"/>
    <property type="evidence" value="ECO:0007669"/>
    <property type="project" value="UniProtKB-KW"/>
</dbReference>
<dbReference type="GO" id="GO:0005680">
    <property type="term" value="C:anaphase-promoting complex"/>
    <property type="evidence" value="ECO:0007669"/>
    <property type="project" value="TreeGrafter"/>
</dbReference>
<dbReference type="GO" id="GO:1990757">
    <property type="term" value="F:ubiquitin ligase activator activity"/>
    <property type="evidence" value="ECO:0007669"/>
    <property type="project" value="TreeGrafter"/>
</dbReference>
<protein>
    <submittedName>
        <fullName evidence="9">WD40 repeat</fullName>
    </submittedName>
</protein>
<evidence type="ECO:0000256" key="6">
    <source>
        <dbReference type="ARBA" id="ARBA00023306"/>
    </source>
</evidence>
<sequence length="448" mass="50526">MEPTSSSPMPRVHSSDWLSPTSYDFPGDRFIPNRSLMDLDHAISLLTFKKSNSPASSIFNEEYRRKVEEVLKSDSEGRPFKMLVFRGRKVSERPRIRHIDEMKQQDLSEERIKNTNPPRRLPTRAFRVLDAPTLNDDYYLNLIDWGTNNVLAVALGSQLYLWNASNTNIQGLMETDSDDGYPTSVAWSENAKTIAVGLSSSKLQLWDAEKFQLVRSLEGHSQRVGCLAWKGQSLTSGSKDNSIINHDVRVRNSLISRIRAHTKEVCGLKWSSGGNQLASGGNDNTVCIWEASNMGSSRRLQRFTDHRAAVKALGWCPHQFDILASGGGLEDRCIKIWNSQTGKCINSIDTEAQICGLEWNRHQKEILSGHGFSQNRLCLWKYPSMSKLADLMGHKARILNLSQSPDGSTVVTAGADETLRFWNVFEPPKTTKMTDKESPLSLERFHIR</sequence>
<keyword evidence="5" id="KW-0498">Mitosis</keyword>
<dbReference type="EMBL" id="MVGT01001370">
    <property type="protein sequence ID" value="OVA12711.1"/>
    <property type="molecule type" value="Genomic_DNA"/>
</dbReference>
<dbReference type="PANTHER" id="PTHR19918:SF43">
    <property type="entry name" value="CELL DIVISION CYCLE 20.2, COFACTOR OF APC COMPLEX-LIKE ISOFORM X2"/>
    <property type="match status" value="1"/>
</dbReference>
<reference evidence="9 10" key="1">
    <citation type="journal article" date="2017" name="Mol. Plant">
        <title>The Genome of Medicinal Plant Macleaya cordata Provides New Insights into Benzylisoquinoline Alkaloids Metabolism.</title>
        <authorList>
            <person name="Liu X."/>
            <person name="Liu Y."/>
            <person name="Huang P."/>
            <person name="Ma Y."/>
            <person name="Qing Z."/>
            <person name="Tang Q."/>
            <person name="Cao H."/>
            <person name="Cheng P."/>
            <person name="Zheng Y."/>
            <person name="Yuan Z."/>
            <person name="Zhou Y."/>
            <person name="Liu J."/>
            <person name="Tang Z."/>
            <person name="Zhuo Y."/>
            <person name="Zhang Y."/>
            <person name="Yu L."/>
            <person name="Huang J."/>
            <person name="Yang P."/>
            <person name="Peng Q."/>
            <person name="Zhang J."/>
            <person name="Jiang W."/>
            <person name="Zhang Z."/>
            <person name="Lin K."/>
            <person name="Ro D.K."/>
            <person name="Chen X."/>
            <person name="Xiong X."/>
            <person name="Shang Y."/>
            <person name="Huang S."/>
            <person name="Zeng J."/>
        </authorList>
    </citation>
    <scope>NUCLEOTIDE SEQUENCE [LARGE SCALE GENOMIC DNA]</scope>
    <source>
        <strain evidence="10">cv. BLH2017</strain>
        <tissue evidence="9">Root</tissue>
    </source>
</reference>
<dbReference type="GO" id="GO:0031145">
    <property type="term" value="P:anaphase-promoting complex-dependent catabolic process"/>
    <property type="evidence" value="ECO:0007669"/>
    <property type="project" value="TreeGrafter"/>
</dbReference>
<evidence type="ECO:0000256" key="4">
    <source>
        <dbReference type="ARBA" id="ARBA00022737"/>
    </source>
</evidence>
<dbReference type="OMA" id="KMLVFRG"/>
<accession>A0A200QQH4</accession>
<dbReference type="STRING" id="56857.A0A200QQH4"/>
<dbReference type="GO" id="GO:0010997">
    <property type="term" value="F:anaphase-promoting complex binding"/>
    <property type="evidence" value="ECO:0007669"/>
    <property type="project" value="InterPro"/>
</dbReference>
<name>A0A200QQH4_MACCD</name>
<keyword evidence="3" id="KW-0132">Cell division</keyword>
<dbReference type="CDD" id="cd00200">
    <property type="entry name" value="WD40"/>
    <property type="match status" value="1"/>
</dbReference>
<dbReference type="InterPro" id="IPR015943">
    <property type="entry name" value="WD40/YVTN_repeat-like_dom_sf"/>
</dbReference>
<dbReference type="OrthoDB" id="10263272at2759"/>
<keyword evidence="4" id="KW-0677">Repeat</keyword>
<evidence type="ECO:0000256" key="2">
    <source>
        <dbReference type="ARBA" id="ARBA00022574"/>
    </source>
</evidence>
<evidence type="ECO:0000313" key="9">
    <source>
        <dbReference type="EMBL" id="OVA12711.1"/>
    </source>
</evidence>
<dbReference type="InterPro" id="IPR001680">
    <property type="entry name" value="WD40_rpt"/>
</dbReference>
<keyword evidence="2 7" id="KW-0853">WD repeat</keyword>
<organism evidence="9 10">
    <name type="scientific">Macleaya cordata</name>
    <name type="common">Five-seeded plume-poppy</name>
    <name type="synonym">Bocconia cordata</name>
    <dbReference type="NCBI Taxonomy" id="56857"/>
    <lineage>
        <taxon>Eukaryota</taxon>
        <taxon>Viridiplantae</taxon>
        <taxon>Streptophyta</taxon>
        <taxon>Embryophyta</taxon>
        <taxon>Tracheophyta</taxon>
        <taxon>Spermatophyta</taxon>
        <taxon>Magnoliopsida</taxon>
        <taxon>Ranunculales</taxon>
        <taxon>Papaveraceae</taxon>
        <taxon>Papaveroideae</taxon>
        <taxon>Macleaya</taxon>
    </lineage>
</organism>
<dbReference type="AlphaFoldDB" id="A0A200QQH4"/>
<dbReference type="PROSITE" id="PS50294">
    <property type="entry name" value="WD_REPEATS_REGION"/>
    <property type="match status" value="2"/>
</dbReference>
<evidence type="ECO:0000313" key="10">
    <source>
        <dbReference type="Proteomes" id="UP000195402"/>
    </source>
</evidence>
<gene>
    <name evidence="9" type="ORF">BVC80_9019g5</name>
</gene>
<evidence type="ECO:0000256" key="1">
    <source>
        <dbReference type="ARBA" id="ARBA00006445"/>
    </source>
</evidence>
<dbReference type="SUPFAM" id="SSF50978">
    <property type="entry name" value="WD40 repeat-like"/>
    <property type="match status" value="1"/>
</dbReference>
<dbReference type="PROSITE" id="PS00678">
    <property type="entry name" value="WD_REPEATS_1"/>
    <property type="match status" value="2"/>
</dbReference>
<feature type="domain" description="CDC20/Fizzy WD40" evidence="8">
    <location>
        <begin position="129"/>
        <end position="422"/>
    </location>
</feature>
<feature type="repeat" description="WD" evidence="7">
    <location>
        <begin position="258"/>
        <end position="299"/>
    </location>
</feature>
<comment type="similarity">
    <text evidence="1">Belongs to the WD repeat CDC20/Fizzy family.</text>
</comment>
<dbReference type="InterPro" id="IPR056150">
    <property type="entry name" value="WD40_CDC20-Fz"/>
</dbReference>
<dbReference type="PROSITE" id="PS50082">
    <property type="entry name" value="WD_REPEATS_2"/>
    <property type="match status" value="2"/>
</dbReference>
<evidence type="ECO:0000256" key="5">
    <source>
        <dbReference type="ARBA" id="ARBA00022776"/>
    </source>
</evidence>
<dbReference type="SMART" id="SM00320">
    <property type="entry name" value="WD40"/>
    <property type="match status" value="6"/>
</dbReference>
<dbReference type="InParanoid" id="A0A200QQH4"/>